<feature type="transmembrane region" description="Helical" evidence="1">
    <location>
        <begin position="49"/>
        <end position="70"/>
    </location>
</feature>
<feature type="transmembrane region" description="Helical" evidence="1">
    <location>
        <begin position="122"/>
        <end position="145"/>
    </location>
</feature>
<organism evidence="3 4">
    <name type="scientific">Rhodocollybia butyracea</name>
    <dbReference type="NCBI Taxonomy" id="206335"/>
    <lineage>
        <taxon>Eukaryota</taxon>
        <taxon>Fungi</taxon>
        <taxon>Dikarya</taxon>
        <taxon>Basidiomycota</taxon>
        <taxon>Agaricomycotina</taxon>
        <taxon>Agaricomycetes</taxon>
        <taxon>Agaricomycetidae</taxon>
        <taxon>Agaricales</taxon>
        <taxon>Marasmiineae</taxon>
        <taxon>Omphalotaceae</taxon>
        <taxon>Rhodocollybia</taxon>
    </lineage>
</organism>
<keyword evidence="1" id="KW-0812">Transmembrane</keyword>
<accession>A0A9P5U4A4</accession>
<feature type="domain" description="DUF6534" evidence="2">
    <location>
        <begin position="169"/>
        <end position="256"/>
    </location>
</feature>
<name>A0A9P5U4A4_9AGAR</name>
<evidence type="ECO:0000256" key="1">
    <source>
        <dbReference type="SAM" id="Phobius"/>
    </source>
</evidence>
<comment type="caution">
    <text evidence="3">The sequence shown here is derived from an EMBL/GenBank/DDBJ whole genome shotgun (WGS) entry which is preliminary data.</text>
</comment>
<dbReference type="PANTHER" id="PTHR40465:SF1">
    <property type="entry name" value="DUF6534 DOMAIN-CONTAINING PROTEIN"/>
    <property type="match status" value="1"/>
</dbReference>
<evidence type="ECO:0000313" key="3">
    <source>
        <dbReference type="EMBL" id="KAF9065746.1"/>
    </source>
</evidence>
<proteinExistence type="predicted"/>
<dbReference type="EMBL" id="JADNRY010000098">
    <property type="protein sequence ID" value="KAF9065746.1"/>
    <property type="molecule type" value="Genomic_DNA"/>
</dbReference>
<dbReference type="OrthoDB" id="3053610at2759"/>
<reference evidence="3" key="1">
    <citation type="submission" date="2020-11" db="EMBL/GenBank/DDBJ databases">
        <authorList>
            <consortium name="DOE Joint Genome Institute"/>
            <person name="Ahrendt S."/>
            <person name="Riley R."/>
            <person name="Andreopoulos W."/>
            <person name="Labutti K."/>
            <person name="Pangilinan J."/>
            <person name="Ruiz-Duenas F.J."/>
            <person name="Barrasa J.M."/>
            <person name="Sanchez-Garcia M."/>
            <person name="Camarero S."/>
            <person name="Miyauchi S."/>
            <person name="Serrano A."/>
            <person name="Linde D."/>
            <person name="Babiker R."/>
            <person name="Drula E."/>
            <person name="Ayuso-Fernandez I."/>
            <person name="Pacheco R."/>
            <person name="Padilla G."/>
            <person name="Ferreira P."/>
            <person name="Barriuso J."/>
            <person name="Kellner H."/>
            <person name="Castanera R."/>
            <person name="Alfaro M."/>
            <person name="Ramirez L."/>
            <person name="Pisabarro A.G."/>
            <person name="Kuo A."/>
            <person name="Tritt A."/>
            <person name="Lipzen A."/>
            <person name="He G."/>
            <person name="Yan M."/>
            <person name="Ng V."/>
            <person name="Cullen D."/>
            <person name="Martin F."/>
            <person name="Rosso M.-N."/>
            <person name="Henrissat B."/>
            <person name="Hibbett D."/>
            <person name="Martinez A.T."/>
            <person name="Grigoriev I.V."/>
        </authorList>
    </citation>
    <scope>NUCLEOTIDE SEQUENCE</scope>
    <source>
        <strain evidence="3">AH 40177</strain>
    </source>
</reference>
<dbReference type="Proteomes" id="UP000772434">
    <property type="component" value="Unassembled WGS sequence"/>
</dbReference>
<dbReference type="AlphaFoldDB" id="A0A9P5U4A4"/>
<feature type="transmembrane region" description="Helical" evidence="1">
    <location>
        <begin position="205"/>
        <end position="226"/>
    </location>
</feature>
<feature type="transmembrane region" description="Helical" evidence="1">
    <location>
        <begin position="15"/>
        <end position="37"/>
    </location>
</feature>
<keyword evidence="4" id="KW-1185">Reference proteome</keyword>
<evidence type="ECO:0000259" key="2">
    <source>
        <dbReference type="Pfam" id="PF20152"/>
    </source>
</evidence>
<dbReference type="PANTHER" id="PTHR40465">
    <property type="entry name" value="CHROMOSOME 1, WHOLE GENOME SHOTGUN SEQUENCE"/>
    <property type="match status" value="1"/>
</dbReference>
<dbReference type="InterPro" id="IPR045339">
    <property type="entry name" value="DUF6534"/>
</dbReference>
<evidence type="ECO:0000313" key="4">
    <source>
        <dbReference type="Proteomes" id="UP000772434"/>
    </source>
</evidence>
<protein>
    <recommendedName>
        <fullName evidence="2">DUF6534 domain-containing protein</fullName>
    </recommendedName>
</protein>
<feature type="transmembrane region" description="Helical" evidence="1">
    <location>
        <begin position="90"/>
        <end position="110"/>
    </location>
</feature>
<gene>
    <name evidence="3" type="ORF">BDP27DRAFT_1424488</name>
</gene>
<sequence length="315" mass="34849">MPASPTFTETWGCQMIAYMINTALYGVASLLMGQYFYGHSQNDSKRVRIIVGLLWTFGTAQIVFLSHQVYTDYVTRFSQFELLDNIVFSGIAQLLAVYLTAFTAQIFFALRIWALAPAPKKILYTGPVLLLAFLQIGFGIAQTVLSIKTAKFSLLSSTTRITSTQAGATAVCDVTITIALWSLLSRAKSGIRRTDSALDKLILYSINRGAATSFCAAMNLICFVSLPGTFIFLIFLDMSSQLYLISVASMLLSRKSIREKMSNKIITDSSFPLESLRTAQSTAIHIQRDVVTWDDHNPDVLEQGPSESKDKPLTK</sequence>
<keyword evidence="1" id="KW-0472">Membrane</keyword>
<dbReference type="Pfam" id="PF20152">
    <property type="entry name" value="DUF6534"/>
    <property type="match status" value="1"/>
</dbReference>
<keyword evidence="1" id="KW-1133">Transmembrane helix</keyword>
<feature type="transmembrane region" description="Helical" evidence="1">
    <location>
        <begin position="165"/>
        <end position="184"/>
    </location>
</feature>